<protein>
    <submittedName>
        <fullName evidence="1">Uncharacterized protein</fullName>
    </submittedName>
</protein>
<gene>
    <name evidence="1" type="ORF">HPB49_021969</name>
</gene>
<evidence type="ECO:0000313" key="2">
    <source>
        <dbReference type="Proteomes" id="UP000821865"/>
    </source>
</evidence>
<reference evidence="1" key="1">
    <citation type="submission" date="2020-05" db="EMBL/GenBank/DDBJ databases">
        <title>Large-scale comparative analyses of tick genomes elucidate their genetic diversity and vector capacities.</title>
        <authorList>
            <person name="Jia N."/>
            <person name="Wang J."/>
            <person name="Shi W."/>
            <person name="Du L."/>
            <person name="Sun Y."/>
            <person name="Zhan W."/>
            <person name="Jiang J."/>
            <person name="Wang Q."/>
            <person name="Zhang B."/>
            <person name="Ji P."/>
            <person name="Sakyi L.B."/>
            <person name="Cui X."/>
            <person name="Yuan T."/>
            <person name="Jiang B."/>
            <person name="Yang W."/>
            <person name="Lam T.T.-Y."/>
            <person name="Chang Q."/>
            <person name="Ding S."/>
            <person name="Wang X."/>
            <person name="Zhu J."/>
            <person name="Ruan X."/>
            <person name="Zhao L."/>
            <person name="Wei J."/>
            <person name="Que T."/>
            <person name="Du C."/>
            <person name="Cheng J."/>
            <person name="Dai P."/>
            <person name="Han X."/>
            <person name="Huang E."/>
            <person name="Gao Y."/>
            <person name="Liu J."/>
            <person name="Shao H."/>
            <person name="Ye R."/>
            <person name="Li L."/>
            <person name="Wei W."/>
            <person name="Wang X."/>
            <person name="Wang C."/>
            <person name="Yang T."/>
            <person name="Huo Q."/>
            <person name="Li W."/>
            <person name="Guo W."/>
            <person name="Chen H."/>
            <person name="Zhou L."/>
            <person name="Ni X."/>
            <person name="Tian J."/>
            <person name="Zhou Y."/>
            <person name="Sheng Y."/>
            <person name="Liu T."/>
            <person name="Pan Y."/>
            <person name="Xia L."/>
            <person name="Li J."/>
            <person name="Zhao F."/>
            <person name="Cao W."/>
        </authorList>
    </citation>
    <scope>NUCLEOTIDE SEQUENCE</scope>
    <source>
        <strain evidence="1">Dsil-2018</strain>
    </source>
</reference>
<name>A0ACB8D089_DERSI</name>
<keyword evidence="2" id="KW-1185">Reference proteome</keyword>
<comment type="caution">
    <text evidence="1">The sequence shown here is derived from an EMBL/GenBank/DDBJ whole genome shotgun (WGS) entry which is preliminary data.</text>
</comment>
<proteinExistence type="predicted"/>
<dbReference type="EMBL" id="CM023473">
    <property type="protein sequence ID" value="KAH7954829.1"/>
    <property type="molecule type" value="Genomic_DNA"/>
</dbReference>
<evidence type="ECO:0000313" key="1">
    <source>
        <dbReference type="EMBL" id="KAH7954829.1"/>
    </source>
</evidence>
<accession>A0ACB8D089</accession>
<organism evidence="1 2">
    <name type="scientific">Dermacentor silvarum</name>
    <name type="common">Tick</name>
    <dbReference type="NCBI Taxonomy" id="543639"/>
    <lineage>
        <taxon>Eukaryota</taxon>
        <taxon>Metazoa</taxon>
        <taxon>Ecdysozoa</taxon>
        <taxon>Arthropoda</taxon>
        <taxon>Chelicerata</taxon>
        <taxon>Arachnida</taxon>
        <taxon>Acari</taxon>
        <taxon>Parasitiformes</taxon>
        <taxon>Ixodida</taxon>
        <taxon>Ixodoidea</taxon>
        <taxon>Ixodidae</taxon>
        <taxon>Rhipicephalinae</taxon>
        <taxon>Dermacentor</taxon>
    </lineage>
</organism>
<sequence length="79" mass="9394">MDGNKWRKPFITDESKKPHCYHCYVPVRYGHNAKEWMTHNLFPEWLGKSDPDLHNQGRSMLLVLGTCLETVRRTMCKLF</sequence>
<dbReference type="Proteomes" id="UP000821865">
    <property type="component" value="Chromosome 4"/>
</dbReference>